<dbReference type="InterPro" id="IPR041916">
    <property type="entry name" value="Anti_sigma_zinc_sf"/>
</dbReference>
<evidence type="ECO:0000313" key="3">
    <source>
        <dbReference type="EMBL" id="PJJ76991.1"/>
    </source>
</evidence>
<name>A0A2M9CYH7_9CELL</name>
<reference evidence="3 4" key="1">
    <citation type="submission" date="2017-11" db="EMBL/GenBank/DDBJ databases">
        <title>Genomic Encyclopedia of Archaeal and Bacterial Type Strains, Phase II (KMG-II): From Individual Species to Whole Genera.</title>
        <authorList>
            <person name="Goeker M."/>
        </authorList>
    </citation>
    <scope>NUCLEOTIDE SEQUENCE [LARGE SCALE GENOMIC DNA]</scope>
    <source>
        <strain evidence="3 4">DSM 25478</strain>
    </source>
</reference>
<evidence type="ECO:0000256" key="2">
    <source>
        <dbReference type="ARBA" id="ARBA00023163"/>
    </source>
</evidence>
<protein>
    <submittedName>
        <fullName evidence="3">Uncharacterized protein</fullName>
    </submittedName>
</protein>
<proteinExistence type="predicted"/>
<dbReference type="Proteomes" id="UP000231693">
    <property type="component" value="Unassembled WGS sequence"/>
</dbReference>
<keyword evidence="4" id="KW-1185">Reference proteome</keyword>
<dbReference type="RefSeq" id="WP_100421455.1">
    <property type="nucleotide sequence ID" value="NZ_BOOX01000009.1"/>
</dbReference>
<keyword evidence="2" id="KW-0804">Transcription</keyword>
<sequence length="292" mass="29614">MSHLGALASALVDGQLSPAAAERAVAHTVRCERCAAEVADVRAARRSVGAAAPVVPADDLVARILAMAPEPAGDSGREAGFASDVPCQWYGTAAAAPRRRRLVPVVALGASGVLLLSLAAVGGAPRVTVPTTRAEARDVLSQAGAPGGTALDPGTSVDDVLGSGGWVVPTSLGTRASLTGVRLPSDDDGWLELDLTVDGHAVLVRERHGALDPALVAAHGVDERGVVVVSEDPLHAVWQSGGDVVELLASGPDEQDAVGVVVAAFPAHDYDAGVPARIWRGWSTMTGALDTP</sequence>
<accession>A0A2M9CYH7</accession>
<evidence type="ECO:0000313" key="4">
    <source>
        <dbReference type="Proteomes" id="UP000231693"/>
    </source>
</evidence>
<comment type="caution">
    <text evidence="3">The sequence shown here is derived from an EMBL/GenBank/DDBJ whole genome shotgun (WGS) entry which is preliminary data.</text>
</comment>
<dbReference type="EMBL" id="PGFE01000001">
    <property type="protein sequence ID" value="PJJ76991.1"/>
    <property type="molecule type" value="Genomic_DNA"/>
</dbReference>
<dbReference type="AlphaFoldDB" id="A0A2M9CYH7"/>
<dbReference type="OrthoDB" id="3743969at2"/>
<gene>
    <name evidence="3" type="ORF">CLV28_0203</name>
</gene>
<evidence type="ECO:0000256" key="1">
    <source>
        <dbReference type="ARBA" id="ARBA00023015"/>
    </source>
</evidence>
<organism evidence="3 4">
    <name type="scientific">Sediminihabitans luteus</name>
    <dbReference type="NCBI Taxonomy" id="1138585"/>
    <lineage>
        <taxon>Bacteria</taxon>
        <taxon>Bacillati</taxon>
        <taxon>Actinomycetota</taxon>
        <taxon>Actinomycetes</taxon>
        <taxon>Micrococcales</taxon>
        <taxon>Cellulomonadaceae</taxon>
        <taxon>Sediminihabitans</taxon>
    </lineage>
</organism>
<keyword evidence="1" id="KW-0805">Transcription regulation</keyword>
<dbReference type="Gene3D" id="1.10.10.1320">
    <property type="entry name" value="Anti-sigma factor, zinc-finger domain"/>
    <property type="match status" value="1"/>
</dbReference>